<evidence type="ECO:0000256" key="8">
    <source>
        <dbReference type="SAM" id="MobiDB-lite"/>
    </source>
</evidence>
<dbReference type="PANTHER" id="PTHR47782:SF8">
    <property type="entry name" value="ZN(II)2CYS6 TRANSCRIPTION FACTOR (EUROFUNG)"/>
    <property type="match status" value="1"/>
</dbReference>
<dbReference type="GO" id="GO:0043565">
    <property type="term" value="F:sequence-specific DNA binding"/>
    <property type="evidence" value="ECO:0007669"/>
    <property type="project" value="TreeGrafter"/>
</dbReference>
<dbReference type="STRING" id="212602.A0A420HHU3"/>
<keyword evidence="11" id="KW-1185">Reference proteome</keyword>
<evidence type="ECO:0000313" key="10">
    <source>
        <dbReference type="EMBL" id="RKF56970.1"/>
    </source>
</evidence>
<dbReference type="GO" id="GO:0005634">
    <property type="term" value="C:nucleus"/>
    <property type="evidence" value="ECO:0007669"/>
    <property type="project" value="UniProtKB-SubCell"/>
</dbReference>
<comment type="subcellular location">
    <subcellularLocation>
        <location evidence="1">Nucleus</location>
    </subcellularLocation>
</comment>
<protein>
    <submittedName>
        <fullName evidence="10">Transcriptional activator protein acu-15</fullName>
    </submittedName>
</protein>
<dbReference type="PANTHER" id="PTHR47782">
    <property type="entry name" value="ZN(II)2CYS6 TRANSCRIPTION FACTOR (EUROFUNG)-RELATED"/>
    <property type="match status" value="1"/>
</dbReference>
<dbReference type="InterPro" id="IPR036864">
    <property type="entry name" value="Zn2-C6_fun-type_DNA-bd_sf"/>
</dbReference>
<keyword evidence="6" id="KW-0804">Transcription</keyword>
<gene>
    <name evidence="10" type="ORF">OnM2_077014</name>
</gene>
<dbReference type="GO" id="GO:0008270">
    <property type="term" value="F:zinc ion binding"/>
    <property type="evidence" value="ECO:0007669"/>
    <property type="project" value="InterPro"/>
</dbReference>
<dbReference type="Gene3D" id="4.10.240.10">
    <property type="entry name" value="Zn(2)-C6 fungal-type DNA-binding domain"/>
    <property type="match status" value="1"/>
</dbReference>
<comment type="caution">
    <text evidence="10">The sequence shown here is derived from an EMBL/GenBank/DDBJ whole genome shotgun (WGS) entry which is preliminary data.</text>
</comment>
<dbReference type="Pfam" id="PF04082">
    <property type="entry name" value="Fungal_trans"/>
    <property type="match status" value="1"/>
</dbReference>
<accession>A0A420HHU3</accession>
<evidence type="ECO:0000256" key="6">
    <source>
        <dbReference type="ARBA" id="ARBA00023163"/>
    </source>
</evidence>
<dbReference type="GO" id="GO:0045944">
    <property type="term" value="P:positive regulation of transcription by RNA polymerase II"/>
    <property type="evidence" value="ECO:0007669"/>
    <property type="project" value="TreeGrafter"/>
</dbReference>
<dbReference type="CDD" id="cd12148">
    <property type="entry name" value="fungal_TF_MHR"/>
    <property type="match status" value="1"/>
</dbReference>
<dbReference type="CDD" id="cd00067">
    <property type="entry name" value="GAL4"/>
    <property type="match status" value="1"/>
</dbReference>
<evidence type="ECO:0000256" key="7">
    <source>
        <dbReference type="ARBA" id="ARBA00023242"/>
    </source>
</evidence>
<evidence type="ECO:0000256" key="1">
    <source>
        <dbReference type="ARBA" id="ARBA00004123"/>
    </source>
</evidence>
<dbReference type="InterPro" id="IPR001138">
    <property type="entry name" value="Zn2Cys6_DnaBD"/>
</dbReference>
<evidence type="ECO:0000259" key="9">
    <source>
        <dbReference type="SMART" id="SM00906"/>
    </source>
</evidence>
<name>A0A420HHU3_9PEZI</name>
<evidence type="ECO:0000256" key="3">
    <source>
        <dbReference type="ARBA" id="ARBA00022833"/>
    </source>
</evidence>
<keyword evidence="4" id="KW-0805">Transcription regulation</keyword>
<reference evidence="10 11" key="1">
    <citation type="journal article" date="2018" name="BMC Genomics">
        <title>Comparative genome analyses reveal sequence features reflecting distinct modes of host-adaptation between dicot and monocot powdery mildew.</title>
        <authorList>
            <person name="Wu Y."/>
            <person name="Ma X."/>
            <person name="Pan Z."/>
            <person name="Kale S.D."/>
            <person name="Song Y."/>
            <person name="King H."/>
            <person name="Zhang Q."/>
            <person name="Presley C."/>
            <person name="Deng X."/>
            <person name="Wei C.I."/>
            <person name="Xiao S."/>
        </authorList>
    </citation>
    <scope>NUCLEOTIDE SEQUENCE [LARGE SCALE GENOMIC DNA]</scope>
    <source>
        <strain evidence="10">UMSG2</strain>
    </source>
</reference>
<keyword evidence="2" id="KW-0479">Metal-binding</keyword>
<feature type="region of interest" description="Disordered" evidence="8">
    <location>
        <begin position="1"/>
        <end position="39"/>
    </location>
</feature>
<dbReference type="GO" id="GO:0000981">
    <property type="term" value="F:DNA-binding transcription factor activity, RNA polymerase II-specific"/>
    <property type="evidence" value="ECO:0007669"/>
    <property type="project" value="InterPro"/>
</dbReference>
<keyword evidence="5" id="KW-0238">DNA-binding</keyword>
<evidence type="ECO:0000313" key="11">
    <source>
        <dbReference type="Proteomes" id="UP000286134"/>
    </source>
</evidence>
<proteinExistence type="predicted"/>
<dbReference type="AlphaFoldDB" id="A0A420HHU3"/>
<dbReference type="InterPro" id="IPR052202">
    <property type="entry name" value="Yeast_MetPath_Reg"/>
</dbReference>
<feature type="domain" description="Xylanolytic transcriptional activator regulatory" evidence="9">
    <location>
        <begin position="292"/>
        <end position="373"/>
    </location>
</feature>
<dbReference type="SUPFAM" id="SSF57701">
    <property type="entry name" value="Zn2/Cys6 DNA-binding domain"/>
    <property type="match status" value="1"/>
</dbReference>
<dbReference type="Proteomes" id="UP000286134">
    <property type="component" value="Unassembled WGS sequence"/>
</dbReference>
<keyword evidence="3" id="KW-0862">Zinc</keyword>
<evidence type="ECO:0000256" key="4">
    <source>
        <dbReference type="ARBA" id="ARBA00023015"/>
    </source>
</evidence>
<dbReference type="InterPro" id="IPR007219">
    <property type="entry name" value="XnlR_reg_dom"/>
</dbReference>
<evidence type="ECO:0000256" key="2">
    <source>
        <dbReference type="ARBA" id="ARBA00022723"/>
    </source>
</evidence>
<dbReference type="SMART" id="SM00906">
    <property type="entry name" value="Fungal_trans"/>
    <property type="match status" value="1"/>
</dbReference>
<dbReference type="EMBL" id="MCFK01007760">
    <property type="protein sequence ID" value="RKF56970.1"/>
    <property type="molecule type" value="Genomic_DNA"/>
</dbReference>
<dbReference type="Pfam" id="PF00172">
    <property type="entry name" value="Zn_clus"/>
    <property type="match status" value="1"/>
</dbReference>
<sequence>MDAADLIRQAQSSVEKARQRSSFRHNTHEEEDEERKTKCDPGLPRCLPCQRAGAVCEYYDRAKNKRIRRSHVLDLQEKIKLLEKKLSQIKEYEISRPNTEDMVRPGGFVRLNSEDETARFLGPSSGIAMTRLVMEEAKKYTDSRTIRELVPDIRNRQDTLSKSIDRQKKSYPKISALPARILPSLSVTEELVEVFNKKAQYLTPTLHEPSLKKDILDVYDGSSDPYQNFVIRMVLAISLQKLNSEYAGLADSYYIAAIEFLEEVIRPKDLKTLQCLVLVAQYSLLTPTQTAIYYVIGLATRICQQLGLTEEKTITQGLSLGLVDPIQLDLKRRLAWIVLSMEYGLAHSMGRPNSFAPGQHEIGIKFFEPKDDKYITTEGILPGPVSEKKIVAIHFLRMRLLQAEIRRKLYQMKRPEPKNENHPWFAEIQQILKNWVEASPHSPSWSRTWFFGRYQTMIMMLFRPSPQVPQPMTRSAMMCYDAAATNIQSINSQMKTAMVDITWVFVLTIYQALNTILWTISYPEIRALHPKNELETYVEIALDTISRCQDRWPGTGAAAQLYLKLTQACLRSYDIEGTPNSLSPNTSQDDFPPVETCCVSMSDNNLPTQSHRSHVSNRSLDLSRERFNSLCLGNTSLESEPEISSVDLMEQQSSNSQHLYQANPVFDIQPLQVDYRFSYFPTDNMQYMGLPIAELTSDETQPQKCKAQCLDFTDPSYSLYPITCSIDTNMQLNQNFDLKMTPESLSQEQQFELMENLEMNVLDEVGHVMNFQSL</sequence>
<keyword evidence="7" id="KW-0539">Nucleus</keyword>
<dbReference type="GO" id="GO:0006351">
    <property type="term" value="P:DNA-templated transcription"/>
    <property type="evidence" value="ECO:0007669"/>
    <property type="project" value="InterPro"/>
</dbReference>
<dbReference type="OrthoDB" id="5416384at2759"/>
<evidence type="ECO:0000256" key="5">
    <source>
        <dbReference type="ARBA" id="ARBA00023125"/>
    </source>
</evidence>
<organism evidence="10 11">
    <name type="scientific">Erysiphe neolycopersici</name>
    <dbReference type="NCBI Taxonomy" id="212602"/>
    <lineage>
        <taxon>Eukaryota</taxon>
        <taxon>Fungi</taxon>
        <taxon>Dikarya</taxon>
        <taxon>Ascomycota</taxon>
        <taxon>Pezizomycotina</taxon>
        <taxon>Leotiomycetes</taxon>
        <taxon>Erysiphales</taxon>
        <taxon>Erysiphaceae</taxon>
        <taxon>Erysiphe</taxon>
    </lineage>
</organism>